<protein>
    <submittedName>
        <fullName evidence="1">Uncharacterized protein</fullName>
    </submittedName>
</protein>
<sequence>MFNLHISINSIHLIKIIHIYNFQSCIKSYISI</sequence>
<name>A0A8S5V4J3_9CAUD</name>
<reference evidence="1" key="1">
    <citation type="journal article" date="2021" name="Proc. Natl. Acad. Sci. U.S.A.">
        <title>A Catalog of Tens of Thousands of Viruses from Human Metagenomes Reveals Hidden Associations with Chronic Diseases.</title>
        <authorList>
            <person name="Tisza M.J."/>
            <person name="Buck C.B."/>
        </authorList>
    </citation>
    <scope>NUCLEOTIDE SEQUENCE</scope>
    <source>
        <strain evidence="1">Ct87j35</strain>
    </source>
</reference>
<dbReference type="EMBL" id="BK016196">
    <property type="protein sequence ID" value="DAG01673.1"/>
    <property type="molecule type" value="Genomic_DNA"/>
</dbReference>
<evidence type="ECO:0000313" key="1">
    <source>
        <dbReference type="EMBL" id="DAG01673.1"/>
    </source>
</evidence>
<organism evidence="1">
    <name type="scientific">Siphoviridae sp. ct87j35</name>
    <dbReference type="NCBI Taxonomy" id="2825356"/>
    <lineage>
        <taxon>Viruses</taxon>
        <taxon>Duplodnaviria</taxon>
        <taxon>Heunggongvirae</taxon>
        <taxon>Uroviricota</taxon>
        <taxon>Caudoviricetes</taxon>
    </lineage>
</organism>
<proteinExistence type="predicted"/>
<accession>A0A8S5V4J3</accession>